<evidence type="ECO:0000313" key="7">
    <source>
        <dbReference type="EMBL" id="KAI6650392.1"/>
    </source>
</evidence>
<dbReference type="SMART" id="SM00320">
    <property type="entry name" value="WD40"/>
    <property type="match status" value="10"/>
</dbReference>
<feature type="repeat" description="WD" evidence="5">
    <location>
        <begin position="410"/>
        <end position="443"/>
    </location>
</feature>
<dbReference type="Pfam" id="PF00400">
    <property type="entry name" value="WD40"/>
    <property type="match status" value="8"/>
</dbReference>
<feature type="repeat" description="WD" evidence="5">
    <location>
        <begin position="591"/>
        <end position="632"/>
    </location>
</feature>
<keyword evidence="4" id="KW-0539">Nucleus</keyword>
<feature type="repeat" description="WD" evidence="5">
    <location>
        <begin position="218"/>
        <end position="260"/>
    </location>
</feature>
<dbReference type="Pfam" id="PF08625">
    <property type="entry name" value="Utp13"/>
    <property type="match status" value="1"/>
</dbReference>
<dbReference type="PROSITE" id="PS50082">
    <property type="entry name" value="WD_REPEATS_2"/>
    <property type="match status" value="7"/>
</dbReference>
<dbReference type="AlphaFoldDB" id="A0AAV7JNT3"/>
<dbReference type="PANTHER" id="PTHR19854:SF15">
    <property type="entry name" value="TRANSDUCIN BETA-LIKE PROTEIN 3"/>
    <property type="match status" value="1"/>
</dbReference>
<evidence type="ECO:0000313" key="8">
    <source>
        <dbReference type="Proteomes" id="UP001165289"/>
    </source>
</evidence>
<dbReference type="Gene3D" id="2.130.10.10">
    <property type="entry name" value="YVTN repeat-like/Quinoprotein amine dehydrogenase"/>
    <property type="match status" value="3"/>
</dbReference>
<gene>
    <name evidence="7" type="ORF">LOD99_5829</name>
</gene>
<comment type="subcellular location">
    <subcellularLocation>
        <location evidence="1">Nucleus</location>
        <location evidence="1">Nucleolus</location>
    </subcellularLocation>
</comment>
<dbReference type="PANTHER" id="PTHR19854">
    <property type="entry name" value="TRANSDUCIN BETA-LIKE 3"/>
    <property type="match status" value="1"/>
</dbReference>
<evidence type="ECO:0000256" key="2">
    <source>
        <dbReference type="ARBA" id="ARBA00022574"/>
    </source>
</evidence>
<dbReference type="PROSITE" id="PS00678">
    <property type="entry name" value="WD_REPEATS_1"/>
    <property type="match status" value="4"/>
</dbReference>
<dbReference type="InterPro" id="IPR015943">
    <property type="entry name" value="WD40/YVTN_repeat-like_dom_sf"/>
</dbReference>
<feature type="repeat" description="WD" evidence="5">
    <location>
        <begin position="549"/>
        <end position="590"/>
    </location>
</feature>
<dbReference type="PROSITE" id="PS50294">
    <property type="entry name" value="WD_REPEATS_REGION"/>
    <property type="match status" value="5"/>
</dbReference>
<dbReference type="SUPFAM" id="SSF50978">
    <property type="entry name" value="WD40 repeat-like"/>
    <property type="match status" value="2"/>
</dbReference>
<dbReference type="InterPro" id="IPR013934">
    <property type="entry name" value="Utp13_C"/>
</dbReference>
<evidence type="ECO:0000256" key="1">
    <source>
        <dbReference type="ARBA" id="ARBA00004604"/>
    </source>
</evidence>
<proteinExistence type="predicted"/>
<keyword evidence="3" id="KW-0677">Repeat</keyword>
<dbReference type="CDD" id="cd00200">
    <property type="entry name" value="WD40"/>
    <property type="match status" value="1"/>
</dbReference>
<reference evidence="7 8" key="1">
    <citation type="journal article" date="2023" name="BMC Biol.">
        <title>The compact genome of the sponge Oopsacas minuta (Hexactinellida) is lacking key metazoan core genes.</title>
        <authorList>
            <person name="Santini S."/>
            <person name="Schenkelaars Q."/>
            <person name="Jourda C."/>
            <person name="Duchesne M."/>
            <person name="Belahbib H."/>
            <person name="Rocher C."/>
            <person name="Selva M."/>
            <person name="Riesgo A."/>
            <person name="Vervoort M."/>
            <person name="Leys S.P."/>
            <person name="Kodjabachian L."/>
            <person name="Le Bivic A."/>
            <person name="Borchiellini C."/>
            <person name="Claverie J.M."/>
            <person name="Renard E."/>
        </authorList>
    </citation>
    <scope>NUCLEOTIDE SEQUENCE [LARGE SCALE GENOMIC DNA]</scope>
    <source>
        <strain evidence="7">SPO-2</strain>
    </source>
</reference>
<organism evidence="7 8">
    <name type="scientific">Oopsacas minuta</name>
    <dbReference type="NCBI Taxonomy" id="111878"/>
    <lineage>
        <taxon>Eukaryota</taxon>
        <taxon>Metazoa</taxon>
        <taxon>Porifera</taxon>
        <taxon>Hexactinellida</taxon>
        <taxon>Hexasterophora</taxon>
        <taxon>Lyssacinosida</taxon>
        <taxon>Leucopsacidae</taxon>
        <taxon>Oopsacas</taxon>
    </lineage>
</organism>
<dbReference type="Proteomes" id="UP001165289">
    <property type="component" value="Unassembled WGS sequence"/>
</dbReference>
<name>A0AAV7JNT3_9METZ</name>
<comment type="caution">
    <text evidence="7">The sequence shown here is derived from an EMBL/GenBank/DDBJ whole genome shotgun (WGS) entry which is preliminary data.</text>
</comment>
<dbReference type="PRINTS" id="PR00320">
    <property type="entry name" value="GPROTEINBRPT"/>
</dbReference>
<accession>A0AAV7JNT3</accession>
<evidence type="ECO:0000259" key="6">
    <source>
        <dbReference type="Pfam" id="PF08625"/>
    </source>
</evidence>
<dbReference type="GO" id="GO:0030686">
    <property type="term" value="C:90S preribosome"/>
    <property type="evidence" value="ECO:0007669"/>
    <property type="project" value="TreeGrafter"/>
</dbReference>
<feature type="repeat" description="WD" evidence="5">
    <location>
        <begin position="126"/>
        <end position="167"/>
    </location>
</feature>
<keyword evidence="8" id="KW-1185">Reference proteome</keyword>
<feature type="repeat" description="WD" evidence="5">
    <location>
        <begin position="454"/>
        <end position="489"/>
    </location>
</feature>
<keyword evidence="2 5" id="KW-0853">WD repeat</keyword>
<evidence type="ECO:0000256" key="4">
    <source>
        <dbReference type="ARBA" id="ARBA00023242"/>
    </source>
</evidence>
<protein>
    <submittedName>
        <fullName evidence="7">Transducin beta-like protein 3</fullName>
    </submittedName>
</protein>
<sequence length="826" mass="94122">MANFNEKPIRYFKTPTGETLHLKNVYEVKHSIKPFFSPKSRGAGGRLAHTKDGQFLICPFQNGFTIVDSNGFVLSKIQEFQDALLSLCIDENEDIPGMARIQIFSGWQSSLIRHYNGEDDKAIKSWKVHDCFVLSLDYAKGRNLLASTHSDHKLRIWEIKNGHYKPAAHNTLLGSLSHVVRWHPHPDWFHLFTWGSSRELAIWRYNENGGKILKIGKLEGHLNLLTDITFHLSSPNLLYTSGRDGVIIEWDISKDTTADYKTRLITLQQSLELLCMSTTEEGLLYLFAASFRGEIFVVDPIKWKNTSRILPYGRIFESSESRTDPPASLSISQLYVAERNVYIVNHEQSIHCIDIKDFSVSDYLVGCNDEILSLSLLKDNQLIIAANSEVIRIYQPLSEEFGQFGKPTMLDGHKDLVLCVDGNCNGDRFVSGSKDQTILIWQMIGESWAKVAIGKGHAHNVNAVAFSKLANDFVVSTGQDMTLKVWNLSELVEPYEKVIKITTHWTRGGHSKEINTVDVAPNDRYIATGSKDKTAKIWNVSNGEEITTLSGHKKGIWCVKFSPFDQCLATASIDTMIRVWNISDFDCMRTFQGHTSGILQIDFITKGTQLVSCASEGILKVWNIKSMSCDLTLDIHKDKIWGLLTLEDGKYLITGSSDSNVHVLYDMTVENEEIRLQKEKDLLIREQDLENLLQVKNYEKAVKLALDMPRKLYLILEKIIEAQDYEPVLTRIILSLELSELSMLFPHIVKWNTNSKFYLIAQITLNIIFRSIPNEKLKEIDNIRNHMEAIHPYSQRHMARVDKLIQDFSIVDYVSQLKKLSKSDTK</sequence>
<dbReference type="GO" id="GO:0000480">
    <property type="term" value="P:endonucleolytic cleavage in 5'-ETS of tricistronic rRNA transcript (SSU-rRNA, 5.8S rRNA, LSU-rRNA)"/>
    <property type="evidence" value="ECO:0007669"/>
    <property type="project" value="TreeGrafter"/>
</dbReference>
<dbReference type="EMBL" id="JAKMXF010000311">
    <property type="protein sequence ID" value="KAI6650392.1"/>
    <property type="molecule type" value="Genomic_DNA"/>
</dbReference>
<feature type="domain" description="U3 small nucleolar RNA-associated protein 13 C-terminal" evidence="6">
    <location>
        <begin position="686"/>
        <end position="815"/>
    </location>
</feature>
<dbReference type="InterPro" id="IPR001680">
    <property type="entry name" value="WD40_rpt"/>
</dbReference>
<dbReference type="InterPro" id="IPR019775">
    <property type="entry name" value="WD40_repeat_CS"/>
</dbReference>
<feature type="repeat" description="WD" evidence="5">
    <location>
        <begin position="507"/>
        <end position="548"/>
    </location>
</feature>
<evidence type="ECO:0000256" key="5">
    <source>
        <dbReference type="PROSITE-ProRule" id="PRU00221"/>
    </source>
</evidence>
<dbReference type="InterPro" id="IPR036322">
    <property type="entry name" value="WD40_repeat_dom_sf"/>
</dbReference>
<dbReference type="GO" id="GO:0034511">
    <property type="term" value="F:U3 snoRNA binding"/>
    <property type="evidence" value="ECO:0007669"/>
    <property type="project" value="TreeGrafter"/>
</dbReference>
<dbReference type="GO" id="GO:0032040">
    <property type="term" value="C:small-subunit processome"/>
    <property type="evidence" value="ECO:0007669"/>
    <property type="project" value="InterPro"/>
</dbReference>
<dbReference type="InterPro" id="IPR020472">
    <property type="entry name" value="WD40_PAC1"/>
</dbReference>
<evidence type="ECO:0000256" key="3">
    <source>
        <dbReference type="ARBA" id="ARBA00022737"/>
    </source>
</evidence>
<dbReference type="GO" id="GO:0000472">
    <property type="term" value="P:endonucleolytic cleavage to generate mature 5'-end of SSU-rRNA from (SSU-rRNA, 5.8S rRNA, LSU-rRNA)"/>
    <property type="evidence" value="ECO:0007669"/>
    <property type="project" value="TreeGrafter"/>
</dbReference>